<feature type="signal peptide" evidence="2">
    <location>
        <begin position="1"/>
        <end position="39"/>
    </location>
</feature>
<dbReference type="Proteomes" id="UP000606974">
    <property type="component" value="Unassembled WGS sequence"/>
</dbReference>
<comment type="caution">
    <text evidence="3">The sequence shown here is derived from an EMBL/GenBank/DDBJ whole genome shotgun (WGS) entry which is preliminary data.</text>
</comment>
<evidence type="ECO:0000256" key="1">
    <source>
        <dbReference type="SAM" id="MobiDB-lite"/>
    </source>
</evidence>
<feature type="region of interest" description="Disordered" evidence="1">
    <location>
        <begin position="131"/>
        <end position="153"/>
    </location>
</feature>
<feature type="chain" id="PRO_5034457017" description="Yeast cell wall synthesis Kre9/Knh1 C-terminal domain-containing protein" evidence="2">
    <location>
        <begin position="40"/>
        <end position="463"/>
    </location>
</feature>
<protein>
    <recommendedName>
        <fullName evidence="5">Yeast cell wall synthesis Kre9/Knh1 C-terminal domain-containing protein</fullName>
    </recommendedName>
</protein>
<feature type="region of interest" description="Disordered" evidence="1">
    <location>
        <begin position="362"/>
        <end position="393"/>
    </location>
</feature>
<name>A0A8H7E2I3_9EURO</name>
<gene>
    <name evidence="3" type="ORF">GJ744_011021</name>
</gene>
<feature type="compositionally biased region" description="Low complexity" evidence="1">
    <location>
        <begin position="131"/>
        <end position="147"/>
    </location>
</feature>
<reference evidence="3" key="1">
    <citation type="submission" date="2020-02" db="EMBL/GenBank/DDBJ databases">
        <authorList>
            <person name="Palmer J.M."/>
        </authorList>
    </citation>
    <scope>NUCLEOTIDE SEQUENCE</scope>
    <source>
        <strain evidence="3">EPUS1.4</strain>
        <tissue evidence="3">Thallus</tissue>
    </source>
</reference>
<dbReference type="AlphaFoldDB" id="A0A8H7E2I3"/>
<evidence type="ECO:0000313" key="3">
    <source>
        <dbReference type="EMBL" id="KAF7506997.1"/>
    </source>
</evidence>
<accession>A0A8H7E2I3</accession>
<evidence type="ECO:0008006" key="5">
    <source>
        <dbReference type="Google" id="ProtNLM"/>
    </source>
</evidence>
<sequence>MGSALAPATCTRRHRQKYSAMWIIFALLCTAHIASIARAAATDDFTVVTIPPTLTTIMESDGVLSKGSTTIEGLRLLTDSSEKTTATTAVSYTFSCEVSSSAALRSRSMLQPQPDTSYILSSISLCSSSLETASSTPPTPETYPSSSRNSKTGPAAVLKLDVDTSPAATVTQPAAESRFEQVTGLPIIHKTVTVTVSPCTNRTVFNITALYQSATFDTTVLNTHDRSSPTTGIPHTGLLSSSMILSPHPFSGTLAPASSSNLTFMPPSTTALTVMMSTHPSPLSNLSLTPSSGYSMAPVLETTLSTQLPIAITTPSYSNLIPEAEEGPSYPDSLTSMVHESAQTNVVPVKKPALHSPSSILVHASKNPSSSNRTAPKEQALTATTPTSTAEDVQRRSLPGLFGAPPANPAPTLNSPIQNVIVTVKNTAAATGAWLSGAMWRFFEETGNRRGLAEADLRVGAGT</sequence>
<evidence type="ECO:0000256" key="2">
    <source>
        <dbReference type="SAM" id="SignalP"/>
    </source>
</evidence>
<keyword evidence="4" id="KW-1185">Reference proteome</keyword>
<evidence type="ECO:0000313" key="4">
    <source>
        <dbReference type="Proteomes" id="UP000606974"/>
    </source>
</evidence>
<dbReference type="OrthoDB" id="10394283at2759"/>
<proteinExistence type="predicted"/>
<organism evidence="3 4">
    <name type="scientific">Endocarpon pusillum</name>
    <dbReference type="NCBI Taxonomy" id="364733"/>
    <lineage>
        <taxon>Eukaryota</taxon>
        <taxon>Fungi</taxon>
        <taxon>Dikarya</taxon>
        <taxon>Ascomycota</taxon>
        <taxon>Pezizomycotina</taxon>
        <taxon>Eurotiomycetes</taxon>
        <taxon>Chaetothyriomycetidae</taxon>
        <taxon>Verrucariales</taxon>
        <taxon>Verrucariaceae</taxon>
        <taxon>Endocarpon</taxon>
    </lineage>
</organism>
<keyword evidence="2" id="KW-0732">Signal</keyword>
<dbReference type="EMBL" id="JAACFV010000076">
    <property type="protein sequence ID" value="KAF7506997.1"/>
    <property type="molecule type" value="Genomic_DNA"/>
</dbReference>
<feature type="compositionally biased region" description="Polar residues" evidence="1">
    <location>
        <begin position="381"/>
        <end position="391"/>
    </location>
</feature>